<dbReference type="AlphaFoldDB" id="A0AAV2VZV8"/>
<feature type="transmembrane region" description="Helical" evidence="6">
    <location>
        <begin position="84"/>
        <end position="110"/>
    </location>
</feature>
<feature type="transmembrane region" description="Helical" evidence="6">
    <location>
        <begin position="207"/>
        <end position="225"/>
    </location>
</feature>
<comment type="subcellular location">
    <subcellularLocation>
        <location evidence="1">Cell membrane</location>
        <topology evidence="1">Multi-pass membrane protein</topology>
    </subcellularLocation>
</comment>
<dbReference type="InterPro" id="IPR050833">
    <property type="entry name" value="Poly_Biosynth_Transport"/>
</dbReference>
<evidence type="ECO:0000256" key="4">
    <source>
        <dbReference type="ARBA" id="ARBA00022989"/>
    </source>
</evidence>
<gene>
    <name evidence="7" type="ORF">VIBNISOn1_940004</name>
</gene>
<keyword evidence="2" id="KW-1003">Cell membrane</keyword>
<dbReference type="EMBL" id="CAOF01000191">
    <property type="protein sequence ID" value="CCO49912.1"/>
    <property type="molecule type" value="Genomic_DNA"/>
</dbReference>
<dbReference type="PANTHER" id="PTHR30250:SF11">
    <property type="entry name" value="O-ANTIGEN TRANSPORTER-RELATED"/>
    <property type="match status" value="1"/>
</dbReference>
<feature type="transmembrane region" description="Helical" evidence="6">
    <location>
        <begin position="116"/>
        <end position="135"/>
    </location>
</feature>
<feature type="transmembrane region" description="Helical" evidence="6">
    <location>
        <begin position="410"/>
        <end position="429"/>
    </location>
</feature>
<evidence type="ECO:0000256" key="6">
    <source>
        <dbReference type="SAM" id="Phobius"/>
    </source>
</evidence>
<protein>
    <submittedName>
        <fullName evidence="7">Membrane protein involved in the export of O-antigen and teichoic acid</fullName>
    </submittedName>
</protein>
<reference evidence="7 8" key="1">
    <citation type="journal article" date="2013" name="ISME J.">
        <title>Comparative genomics of pathogenic lineages of Vibrio nigripulchritudo identifies virulence-associated traits.</title>
        <authorList>
            <person name="Goudenege D."/>
            <person name="Labreuche Y."/>
            <person name="Krin E."/>
            <person name="Ansquer D."/>
            <person name="Mangenot S."/>
            <person name="Calteau A."/>
            <person name="Medigue C."/>
            <person name="Mazel D."/>
            <person name="Polz M.F."/>
            <person name="Le Roux F."/>
        </authorList>
    </citation>
    <scope>NUCLEOTIDE SEQUENCE [LARGE SCALE GENOMIC DNA]</scope>
    <source>
        <strain evidence="7 8">SOn1</strain>
    </source>
</reference>
<dbReference type="PANTHER" id="PTHR30250">
    <property type="entry name" value="PST FAMILY PREDICTED COLANIC ACID TRANSPORTER"/>
    <property type="match status" value="1"/>
</dbReference>
<name>A0AAV2VZV8_9VIBR</name>
<feature type="transmembrane region" description="Helical" evidence="6">
    <location>
        <begin position="435"/>
        <end position="456"/>
    </location>
</feature>
<evidence type="ECO:0000256" key="5">
    <source>
        <dbReference type="ARBA" id="ARBA00023136"/>
    </source>
</evidence>
<comment type="caution">
    <text evidence="7">The sequence shown here is derived from an EMBL/GenBank/DDBJ whole genome shotgun (WGS) entry which is preliminary data.</text>
</comment>
<evidence type="ECO:0000256" key="2">
    <source>
        <dbReference type="ARBA" id="ARBA00022475"/>
    </source>
</evidence>
<dbReference type="InterPro" id="IPR002797">
    <property type="entry name" value="Polysacc_synth"/>
</dbReference>
<evidence type="ECO:0000256" key="1">
    <source>
        <dbReference type="ARBA" id="ARBA00004651"/>
    </source>
</evidence>
<dbReference type="GO" id="GO:0005886">
    <property type="term" value="C:plasma membrane"/>
    <property type="evidence" value="ECO:0007669"/>
    <property type="project" value="UniProtKB-SubCell"/>
</dbReference>
<dbReference type="Proteomes" id="UP000018211">
    <property type="component" value="Unassembled WGS sequence"/>
</dbReference>
<feature type="transmembrane region" description="Helical" evidence="6">
    <location>
        <begin position="354"/>
        <end position="371"/>
    </location>
</feature>
<accession>A0AAV2VZV8</accession>
<feature type="transmembrane region" description="Helical" evidence="6">
    <location>
        <begin position="377"/>
        <end position="398"/>
    </location>
</feature>
<organism evidence="7 8">
    <name type="scientific">Vibrio nigripulchritudo SOn1</name>
    <dbReference type="NCBI Taxonomy" id="1238450"/>
    <lineage>
        <taxon>Bacteria</taxon>
        <taxon>Pseudomonadati</taxon>
        <taxon>Pseudomonadota</taxon>
        <taxon>Gammaproteobacteria</taxon>
        <taxon>Vibrionales</taxon>
        <taxon>Vibrionaceae</taxon>
        <taxon>Vibrio</taxon>
    </lineage>
</organism>
<keyword evidence="5 6" id="KW-0472">Membrane</keyword>
<sequence>MRALTQSAYYAVGIIMMKGVSLMMIPYLTRKLSLSEYGSLEALLLLADIGTIVFSFGLVNAMYRYVGTAKGEEKRTLISNCFSLSAIFCVVGALLLIATVPLLVTLLPVAVSEYQILLLAVPTLLDGLITIPLTLMRMTELAKRFCVLNVGKALGQAFLTFVLLELGYGIDAVLISGAVSSSLLLLCLFGYQWQQMGRFGYLKHSKMLLQFSLPTLAGFLSMYMITGLDRWLLASYVGVEELAVYAIAVKFALILGLVLQPYSLWWFPNRISLLQQPDGKQICADKAMLGTNLGIFFGLGMILTVPGFIAFALPESYQLSSTIVVVLLAINVIKNAGDYLNLGCYSGDSSQAQMWIQGICAVVATAGYFIFVPIYGLWGVVAVLGSAYTMRLLLLYSVSQSMEYLPYNHSKWILSTMLSVAAWGVYQWLVKLLPAVPEIVMGTGVGLGVSVAFIYLKILPVPEALLCKLSLKKPSSKSVA</sequence>
<evidence type="ECO:0000313" key="7">
    <source>
        <dbReference type="EMBL" id="CCO49912.1"/>
    </source>
</evidence>
<evidence type="ECO:0000256" key="3">
    <source>
        <dbReference type="ARBA" id="ARBA00022692"/>
    </source>
</evidence>
<proteinExistence type="predicted"/>
<dbReference type="Pfam" id="PF01943">
    <property type="entry name" value="Polysacc_synt"/>
    <property type="match status" value="1"/>
</dbReference>
<keyword evidence="4 6" id="KW-1133">Transmembrane helix</keyword>
<keyword evidence="3 6" id="KW-0812">Transmembrane</keyword>
<feature type="transmembrane region" description="Helical" evidence="6">
    <location>
        <begin position="317"/>
        <end position="333"/>
    </location>
</feature>
<feature type="transmembrane region" description="Helical" evidence="6">
    <location>
        <begin position="147"/>
        <end position="166"/>
    </location>
</feature>
<feature type="transmembrane region" description="Helical" evidence="6">
    <location>
        <begin position="172"/>
        <end position="191"/>
    </location>
</feature>
<feature type="transmembrane region" description="Helical" evidence="6">
    <location>
        <begin position="288"/>
        <end position="311"/>
    </location>
</feature>
<dbReference type="RefSeq" id="WP_022613900.1">
    <property type="nucleotide sequence ID" value="NZ_LK391965.1"/>
</dbReference>
<feature type="transmembrane region" description="Helical" evidence="6">
    <location>
        <begin position="245"/>
        <end position="267"/>
    </location>
</feature>
<feature type="transmembrane region" description="Helical" evidence="6">
    <location>
        <begin position="40"/>
        <end position="63"/>
    </location>
</feature>
<evidence type="ECO:0000313" key="8">
    <source>
        <dbReference type="Proteomes" id="UP000018211"/>
    </source>
</evidence>
<feature type="transmembrane region" description="Helical" evidence="6">
    <location>
        <begin position="7"/>
        <end position="28"/>
    </location>
</feature>